<name>A0A077R3M4_9BASI</name>
<accession>A0A077R3M4</accession>
<feature type="region of interest" description="Disordered" evidence="1">
    <location>
        <begin position="17"/>
        <end position="64"/>
    </location>
</feature>
<feature type="non-terminal residue" evidence="2">
    <location>
        <position position="125"/>
    </location>
</feature>
<evidence type="ECO:0000313" key="2">
    <source>
        <dbReference type="EMBL" id="CDI53448.1"/>
    </source>
</evidence>
<sequence>MTTSHDRLGRGIQLACGSSDWSFCGSSDPPQPMGRPRSKEQSEDVPSAPQPFGSGSDMKHIDLPPPLIHHHRRNLFERAKPAQRILRCEDAWVLVQRAYRMDKYETMYDNCIFSKECRSWRSCFS</sequence>
<protein>
    <submittedName>
        <fullName evidence="2">Uncharacterized protein</fullName>
    </submittedName>
</protein>
<evidence type="ECO:0000256" key="1">
    <source>
        <dbReference type="SAM" id="MobiDB-lite"/>
    </source>
</evidence>
<dbReference type="EMBL" id="HG529578">
    <property type="protein sequence ID" value="CDI53448.1"/>
    <property type="molecule type" value="Genomic_DNA"/>
</dbReference>
<dbReference type="AlphaFoldDB" id="A0A077R3M4"/>
<proteinExistence type="predicted"/>
<organism evidence="2">
    <name type="scientific">Melanopsichium pennsylvanicum 4</name>
    <dbReference type="NCBI Taxonomy" id="1398559"/>
    <lineage>
        <taxon>Eukaryota</taxon>
        <taxon>Fungi</taxon>
        <taxon>Dikarya</taxon>
        <taxon>Basidiomycota</taxon>
        <taxon>Ustilaginomycotina</taxon>
        <taxon>Ustilaginomycetes</taxon>
        <taxon>Ustilaginales</taxon>
        <taxon>Ustilaginaceae</taxon>
        <taxon>Melanopsichium</taxon>
    </lineage>
</organism>
<reference evidence="2" key="1">
    <citation type="journal article" date="2014" name="Genome Biol. Evol.">
        <title>Gene Loss Rather Than Gene Gain Is Associated with a Host Jump from Monocots to Dicots in the Smut Fungus Melanopsichium pennsylvanicum.</title>
        <authorList>
            <person name="Sharma R."/>
            <person name="Mishra B."/>
            <person name="Runge F."/>
            <person name="Thines M."/>
        </authorList>
    </citation>
    <scope>NUCLEOTIDE SEQUENCE</scope>
    <source>
        <strain evidence="2">4</strain>
    </source>
</reference>